<dbReference type="GeneID" id="95987850"/>
<accession>A0ABR3PY56</accession>
<feature type="region of interest" description="Disordered" evidence="1">
    <location>
        <begin position="1"/>
        <end position="32"/>
    </location>
</feature>
<dbReference type="PANTHER" id="PTHR42044:SF2">
    <property type="entry name" value="DUF676 DOMAIN-CONTAINING PROTEIN"/>
    <property type="match status" value="1"/>
</dbReference>
<sequence>MPAPAPPTPPDALPPLLDPGQQADALTTEPAGGAVAYASPTVTRSTADVLAAAAADNAAACGPEPGAGPDGAPGANPAPACLMLDVVNTHAHRRKEKRRRTATPESEYEYVPVLAQTDAELAQKAEARALLPGSFRLAPIKLVFQDLGTFARHASLLRVVQRPQLPYRWPQPGWGSTLGSWAMVGASVPLTLLAAAGAAACLPAIAGLYAFAWAAEAVQGAPVRQSRRLDDGADVPGAEREKWFFVNGISTPPNAAQISVDFLHTLTGRPVTALLNRTLGVWFDLWECLLQRDLHQATKDIRDGYRPLVEAIKNPAYDRIVLIGHSQGGIIVSAWADQLLADFGETELRKVEVYTFASAANHFSRAGRSMAGLEEDTSGPWAHVEHFANWQDFVAQFGVLSHLPPGATAQLGAQGFRRDDEPRAMYGQFAGRIFVRPNSGHNLLMHYLYPGQSILDDPVVKAHSNFAKYVGGGNLLAPKKAATAPH</sequence>
<dbReference type="InterPro" id="IPR029058">
    <property type="entry name" value="AB_hydrolase_fold"/>
</dbReference>
<dbReference type="RefSeq" id="XP_069207329.1">
    <property type="nucleotide sequence ID" value="XM_069355258.1"/>
</dbReference>
<organism evidence="2 3">
    <name type="scientific">Vanrija albida</name>
    <dbReference type="NCBI Taxonomy" id="181172"/>
    <lineage>
        <taxon>Eukaryota</taxon>
        <taxon>Fungi</taxon>
        <taxon>Dikarya</taxon>
        <taxon>Basidiomycota</taxon>
        <taxon>Agaricomycotina</taxon>
        <taxon>Tremellomycetes</taxon>
        <taxon>Trichosporonales</taxon>
        <taxon>Trichosporonaceae</taxon>
        <taxon>Vanrija</taxon>
    </lineage>
</organism>
<evidence type="ECO:0008006" key="4">
    <source>
        <dbReference type="Google" id="ProtNLM"/>
    </source>
</evidence>
<feature type="compositionally biased region" description="Pro residues" evidence="1">
    <location>
        <begin position="1"/>
        <end position="17"/>
    </location>
</feature>
<dbReference type="Proteomes" id="UP001565368">
    <property type="component" value="Unassembled WGS sequence"/>
</dbReference>
<comment type="caution">
    <text evidence="2">The sequence shown here is derived from an EMBL/GenBank/DDBJ whole genome shotgun (WGS) entry which is preliminary data.</text>
</comment>
<evidence type="ECO:0000313" key="3">
    <source>
        <dbReference type="Proteomes" id="UP001565368"/>
    </source>
</evidence>
<dbReference type="Gene3D" id="3.40.50.1820">
    <property type="entry name" value="alpha/beta hydrolase"/>
    <property type="match status" value="1"/>
</dbReference>
<name>A0ABR3PY56_9TREE</name>
<evidence type="ECO:0000256" key="1">
    <source>
        <dbReference type="SAM" id="MobiDB-lite"/>
    </source>
</evidence>
<protein>
    <recommendedName>
        <fullName evidence="4">DUF676 domain-containing protein</fullName>
    </recommendedName>
</protein>
<dbReference type="PANTHER" id="PTHR42044">
    <property type="entry name" value="DUF676 DOMAIN-CONTAINING PROTEIN-RELATED"/>
    <property type="match status" value="1"/>
</dbReference>
<proteinExistence type="predicted"/>
<gene>
    <name evidence="2" type="ORF">Q8F55_006807</name>
</gene>
<evidence type="ECO:0000313" key="2">
    <source>
        <dbReference type="EMBL" id="KAL1407385.1"/>
    </source>
</evidence>
<keyword evidence="3" id="KW-1185">Reference proteome</keyword>
<dbReference type="SUPFAM" id="SSF53474">
    <property type="entry name" value="alpha/beta-Hydrolases"/>
    <property type="match status" value="1"/>
</dbReference>
<dbReference type="EMBL" id="JBBXJM010000005">
    <property type="protein sequence ID" value="KAL1407385.1"/>
    <property type="molecule type" value="Genomic_DNA"/>
</dbReference>
<reference evidence="2 3" key="1">
    <citation type="submission" date="2023-08" db="EMBL/GenBank/DDBJ databases">
        <title>Annotated Genome Sequence of Vanrija albida AlHP1.</title>
        <authorList>
            <person name="Herzog R."/>
        </authorList>
    </citation>
    <scope>NUCLEOTIDE SEQUENCE [LARGE SCALE GENOMIC DNA]</scope>
    <source>
        <strain evidence="2 3">AlHP1</strain>
    </source>
</reference>